<feature type="region of interest" description="Disordered" evidence="4">
    <location>
        <begin position="282"/>
        <end position="317"/>
    </location>
</feature>
<dbReference type="Gene3D" id="2.20.25.240">
    <property type="match status" value="2"/>
</dbReference>
<keyword evidence="1" id="KW-0479">Metal-binding</keyword>
<evidence type="ECO:0000259" key="5">
    <source>
        <dbReference type="Pfam" id="PF04500"/>
    </source>
</evidence>
<evidence type="ECO:0000313" key="6">
    <source>
        <dbReference type="EMBL" id="CAH3925168.1"/>
    </source>
</evidence>
<keyword evidence="7" id="KW-1185">Reference proteome</keyword>
<evidence type="ECO:0000256" key="2">
    <source>
        <dbReference type="ARBA" id="ARBA00022771"/>
    </source>
</evidence>
<comment type="caution">
    <text evidence="6">The sequence shown here is derived from an EMBL/GenBank/DDBJ whole genome shotgun (WGS) entry which is preliminary data.</text>
</comment>
<feature type="domain" description="FLYWCH-type" evidence="5">
    <location>
        <begin position="159"/>
        <end position="217"/>
    </location>
</feature>
<proteinExistence type="predicted"/>
<name>A0A9P0WZM6_PIEBR</name>
<evidence type="ECO:0000256" key="3">
    <source>
        <dbReference type="ARBA" id="ARBA00022833"/>
    </source>
</evidence>
<dbReference type="AlphaFoldDB" id="A0A9P0WZM6"/>
<reference evidence="6" key="1">
    <citation type="submission" date="2022-05" db="EMBL/GenBank/DDBJ databases">
        <authorList>
            <person name="Okamura Y."/>
        </authorList>
    </citation>
    <scope>NUCLEOTIDE SEQUENCE</scope>
</reference>
<dbReference type="Pfam" id="PF04500">
    <property type="entry name" value="FLYWCH"/>
    <property type="match status" value="2"/>
</dbReference>
<dbReference type="GO" id="GO:0008270">
    <property type="term" value="F:zinc ion binding"/>
    <property type="evidence" value="ECO:0007669"/>
    <property type="project" value="UniProtKB-KW"/>
</dbReference>
<keyword evidence="2" id="KW-0863">Zinc-finger</keyword>
<sequence>MEMTGSEDGAVSYTVTQRGAPCLMINGFGFVARKRRGPRVYWTCRNRRQFNCHARALTNAGQLTMSFTVHNHPLLPSAEFFRIESLIEVIAVDKNFVRLCVGPGGRPRLWVRGKSFYAAHTMRSGIVRWRCTMGGCGCKAYTQKGKLHKLMARFIRAGKGRLLLHKGYTFRLKNNLAHGRKQWYCSSRLTSRCLADVNTEGPEGFERIVRSRYSHNHAPPNVRRFADGRYVVRTPHQSGHRAPAPYDPHSQLLQLQQALALYASTAYASASANATAAVTAATGGNGQQASPNALTASTQHQPTAKPLLVDTPLKEEN</sequence>
<dbReference type="InterPro" id="IPR007588">
    <property type="entry name" value="Znf_FLYWCH"/>
</dbReference>
<dbReference type="Proteomes" id="UP001152562">
    <property type="component" value="Unassembled WGS sequence"/>
</dbReference>
<feature type="compositionally biased region" description="Polar residues" evidence="4">
    <location>
        <begin position="291"/>
        <end position="302"/>
    </location>
</feature>
<protein>
    <recommendedName>
        <fullName evidence="5">FLYWCH-type domain-containing protein</fullName>
    </recommendedName>
</protein>
<evidence type="ECO:0000256" key="4">
    <source>
        <dbReference type="SAM" id="MobiDB-lite"/>
    </source>
</evidence>
<evidence type="ECO:0000256" key="1">
    <source>
        <dbReference type="ARBA" id="ARBA00022723"/>
    </source>
</evidence>
<accession>A0A9P0WZM6</accession>
<dbReference type="EMBL" id="CALOZG010000001">
    <property type="protein sequence ID" value="CAH3925168.1"/>
    <property type="molecule type" value="Genomic_DNA"/>
</dbReference>
<feature type="domain" description="FLYWCH-type" evidence="5">
    <location>
        <begin position="13"/>
        <end position="72"/>
    </location>
</feature>
<keyword evidence="3" id="KW-0862">Zinc</keyword>
<evidence type="ECO:0000313" key="7">
    <source>
        <dbReference type="Proteomes" id="UP001152562"/>
    </source>
</evidence>
<organism evidence="6 7">
    <name type="scientific">Pieris brassicae</name>
    <name type="common">White butterfly</name>
    <name type="synonym">Large white butterfly</name>
    <dbReference type="NCBI Taxonomy" id="7116"/>
    <lineage>
        <taxon>Eukaryota</taxon>
        <taxon>Metazoa</taxon>
        <taxon>Ecdysozoa</taxon>
        <taxon>Arthropoda</taxon>
        <taxon>Hexapoda</taxon>
        <taxon>Insecta</taxon>
        <taxon>Pterygota</taxon>
        <taxon>Neoptera</taxon>
        <taxon>Endopterygota</taxon>
        <taxon>Lepidoptera</taxon>
        <taxon>Glossata</taxon>
        <taxon>Ditrysia</taxon>
        <taxon>Papilionoidea</taxon>
        <taxon>Pieridae</taxon>
        <taxon>Pierinae</taxon>
        <taxon>Pieris</taxon>
    </lineage>
</organism>
<gene>
    <name evidence="6" type="ORF">PIBRA_LOCUS1143</name>
</gene>